<dbReference type="PANTHER" id="PTHR32114">
    <property type="entry name" value="ABC TRANSPORTER ABCH.3"/>
    <property type="match status" value="1"/>
</dbReference>
<dbReference type="AlphaFoldDB" id="A0AAX6MR13"/>
<gene>
    <name evidence="4" type="ORF">Daesc_004806</name>
</gene>
<feature type="domain" description="Rad50/SbcC-type AAA" evidence="3">
    <location>
        <begin position="462"/>
        <end position="712"/>
    </location>
</feature>
<proteinExistence type="predicted"/>
<evidence type="ECO:0000313" key="5">
    <source>
        <dbReference type="Proteomes" id="UP001369815"/>
    </source>
</evidence>
<dbReference type="SUPFAM" id="SSF56300">
    <property type="entry name" value="Metallo-dependent phosphatases"/>
    <property type="match status" value="1"/>
</dbReference>
<dbReference type="EMBL" id="JBANMG010000004">
    <property type="protein sequence ID" value="KAK6954837.1"/>
    <property type="molecule type" value="Genomic_DNA"/>
</dbReference>
<dbReference type="Proteomes" id="UP001369815">
    <property type="component" value="Unassembled WGS sequence"/>
</dbReference>
<keyword evidence="5" id="KW-1185">Reference proteome</keyword>
<dbReference type="GO" id="GO:0016887">
    <property type="term" value="F:ATP hydrolysis activity"/>
    <property type="evidence" value="ECO:0007669"/>
    <property type="project" value="InterPro"/>
</dbReference>
<dbReference type="PANTHER" id="PTHR32114:SF2">
    <property type="entry name" value="ABC TRANSPORTER ABCH.3"/>
    <property type="match status" value="1"/>
</dbReference>
<dbReference type="GO" id="GO:0003677">
    <property type="term" value="F:DNA binding"/>
    <property type="evidence" value="ECO:0007669"/>
    <property type="project" value="UniProtKB-ARBA"/>
</dbReference>
<protein>
    <recommendedName>
        <fullName evidence="3">Rad50/SbcC-type AAA domain-containing protein</fullName>
    </recommendedName>
</protein>
<dbReference type="Gene3D" id="3.40.50.300">
    <property type="entry name" value="P-loop containing nucleotide triphosphate hydrolases"/>
    <property type="match status" value="2"/>
</dbReference>
<comment type="caution">
    <text evidence="4">The sequence shown here is derived from an EMBL/GenBank/DDBJ whole genome shotgun (WGS) entry which is preliminary data.</text>
</comment>
<evidence type="ECO:0000256" key="2">
    <source>
        <dbReference type="SAM" id="MobiDB-lite"/>
    </source>
</evidence>
<keyword evidence="1" id="KW-0175">Coiled coil</keyword>
<dbReference type="InterPro" id="IPR029052">
    <property type="entry name" value="Metallo-depent_PP-like"/>
</dbReference>
<dbReference type="CDD" id="cd00267">
    <property type="entry name" value="ABC_ATPase"/>
    <property type="match status" value="1"/>
</dbReference>
<dbReference type="InterPro" id="IPR038729">
    <property type="entry name" value="Rad50/SbcC_AAA"/>
</dbReference>
<feature type="coiled-coil region" evidence="1">
    <location>
        <begin position="670"/>
        <end position="715"/>
    </location>
</feature>
<reference evidence="4 5" key="1">
    <citation type="journal article" date="2024" name="Front Chem Biol">
        <title>Unveiling the potential of Daldinia eschscholtzii MFLUCC 19-0629 through bioactivity and bioinformatics studies for enhanced sustainable agriculture production.</title>
        <authorList>
            <person name="Brooks S."/>
            <person name="Weaver J.A."/>
            <person name="Klomchit A."/>
            <person name="Alharthi S.A."/>
            <person name="Onlamun T."/>
            <person name="Nurani R."/>
            <person name="Vong T.K."/>
            <person name="Alberti F."/>
            <person name="Greco C."/>
        </authorList>
    </citation>
    <scope>NUCLEOTIDE SEQUENCE [LARGE SCALE GENOMIC DNA]</scope>
    <source>
        <strain evidence="4">MFLUCC 19-0629</strain>
    </source>
</reference>
<evidence type="ECO:0000256" key="1">
    <source>
        <dbReference type="SAM" id="Coils"/>
    </source>
</evidence>
<organism evidence="4 5">
    <name type="scientific">Daldinia eschscholtzii</name>
    <dbReference type="NCBI Taxonomy" id="292717"/>
    <lineage>
        <taxon>Eukaryota</taxon>
        <taxon>Fungi</taxon>
        <taxon>Dikarya</taxon>
        <taxon>Ascomycota</taxon>
        <taxon>Pezizomycotina</taxon>
        <taxon>Sordariomycetes</taxon>
        <taxon>Xylariomycetidae</taxon>
        <taxon>Xylariales</taxon>
        <taxon>Hypoxylaceae</taxon>
        <taxon>Daldinia</taxon>
    </lineage>
</organism>
<feature type="region of interest" description="Disordered" evidence="2">
    <location>
        <begin position="342"/>
        <end position="380"/>
    </location>
</feature>
<dbReference type="GO" id="GO:0006302">
    <property type="term" value="P:double-strand break repair"/>
    <property type="evidence" value="ECO:0007669"/>
    <property type="project" value="InterPro"/>
</dbReference>
<accession>A0AAX6MR13</accession>
<evidence type="ECO:0000259" key="3">
    <source>
        <dbReference type="Pfam" id="PF13476"/>
    </source>
</evidence>
<dbReference type="InterPro" id="IPR027417">
    <property type="entry name" value="P-loop_NTPase"/>
</dbReference>
<feature type="coiled-coil region" evidence="1">
    <location>
        <begin position="900"/>
        <end position="938"/>
    </location>
</feature>
<dbReference type="Pfam" id="PF13476">
    <property type="entry name" value="AAA_23"/>
    <property type="match status" value="1"/>
</dbReference>
<evidence type="ECO:0000313" key="4">
    <source>
        <dbReference type="EMBL" id="KAK6954837.1"/>
    </source>
</evidence>
<feature type="compositionally biased region" description="Basic and acidic residues" evidence="2">
    <location>
        <begin position="357"/>
        <end position="366"/>
    </location>
</feature>
<name>A0AAX6MR13_9PEZI</name>
<dbReference type="Gene3D" id="3.60.21.10">
    <property type="match status" value="1"/>
</dbReference>
<dbReference type="SUPFAM" id="SSF52540">
    <property type="entry name" value="P-loop containing nucleoside triphosphate hydrolases"/>
    <property type="match status" value="1"/>
</dbReference>
<sequence length="1212" mass="136226">MNAKPLWLLFSDIHFGSRDLDRVIRTANWIASLPQSHQRITRAVICGDLLTTRASQPTHVLSACYRFLNKLVEAVPHVDIILGNHDLAYRLDYTTSALEALSINRLAPFVTLHTQMGCHEWDGRQVFVMPFREDQSQIIKAIHDLDPKNAANTVGFGHLAINRAITQRYTVNSETGKPGFSVRYPGLTGVGGFAPLARTFTGHFHSHQTILQDDKQDGNLRGSITYIGAPLQLTWADVFDSDRGVILLDPETLENDLVCNPHAVGYVTAEAQDIISGQVDEEHVRDKHVMITGKLSRYTYVSAREILVNLGARSVRDWRPLEPQWQPQEKGLGKTMLPADVQNLPKIKSTNPPTETEDTKPSDPRHPSNISPPSPTAAQIERKPIDLSEATGEYVASLSLGPALENKRELLTAVGKRLVNIGSSSRDKLSDTFKYQDILNLSTSLVIPSNESSRIFSAQPVSIEITNFLGVQGSLQLQFERHFQPGMNFIVGKNGSGKSTIIEAIVWSQFGQCIRDGLGVNDVVNDVVGKDCHVRLTFDNGYSISRFRKHSKHSNRVIVEKDGVVQPQFEGPNSRSSQASINELLGMDFDTFIRTILLGNESTRSFLSASPLQRRQLTEAALGLEILDGCSETCNLMMSQVDEELGKKQSRLKEVTHTIQHLKGRVFQMVKTLKRLFGEAENLIDRLEREDEKHFRDLRINESRVKELRAELEREKLPDVEPELSNLRGNVSKARNEVGRLGELSKLAQARLSIDRKREAIKQEIGAAVMQLERFESKVGRLLEENEILEIPLPPANPNYKDARNMQDLLQSIALTLRRVWTSVLKFINVEDKFSIRAREVERRWNDHVGIIDSLNNTIGEVQNTIAAIAGRVTDLSKDTSQRDVMSMTVQQASHVPAQLSGAIDELQRATSKHDQLQRQYEAQKQKRLQKQQNLERQEKGIDTAKQGWRVTLDRYHLMLAGKEKEIGTYKEHLQLDAESLFDLVRQAASLKEEAAEIHSHREIFAFWQSAFTRRQVAKATFRRYVTERHLGELNKLLGQILLVMYQDANYARNMTSGTLGALFRENEESEEHEAKQESTSVLEPSLSINPSLDYAKRSGGERKRVDLALFFALFMMAETRSSHMARYMLVDEAFDSLDVTGQASVLKWCRWMTERLSYVFVITHSPNLVKLAEDESGADGGVGANVVTVRAGNKGTELVETPESIGGVLPV</sequence>